<keyword evidence="4 5" id="KW-0472">Membrane</keyword>
<dbReference type="InterPro" id="IPR019424">
    <property type="entry name" value="7TM_GPCR_Srsx"/>
</dbReference>
<dbReference type="SUPFAM" id="SSF81321">
    <property type="entry name" value="Family A G protein-coupled receptor-like"/>
    <property type="match status" value="1"/>
</dbReference>
<evidence type="ECO:0000313" key="7">
    <source>
        <dbReference type="Proteomes" id="UP000095281"/>
    </source>
</evidence>
<reference evidence="8" key="1">
    <citation type="submission" date="2016-11" db="UniProtKB">
        <authorList>
            <consortium name="WormBaseParasite"/>
        </authorList>
    </citation>
    <scope>IDENTIFICATION</scope>
</reference>
<evidence type="ECO:0000256" key="5">
    <source>
        <dbReference type="SAM" id="Phobius"/>
    </source>
</evidence>
<evidence type="ECO:0000256" key="1">
    <source>
        <dbReference type="ARBA" id="ARBA00004370"/>
    </source>
</evidence>
<feature type="domain" description="G-protein coupled receptors family 1 profile" evidence="6">
    <location>
        <begin position="19"/>
        <end position="266"/>
    </location>
</feature>
<name>A0A1I8C2S7_MELHA</name>
<dbReference type="WBParaSite" id="MhA1_Contig926.frz3.gene3">
    <property type="protein sequence ID" value="MhA1_Contig926.frz3.gene3"/>
    <property type="gene ID" value="MhA1_Contig926.frz3.gene3"/>
</dbReference>
<dbReference type="OMA" id="IACCANT"/>
<dbReference type="CDD" id="cd00637">
    <property type="entry name" value="7tm_classA_rhodopsin-like"/>
    <property type="match status" value="1"/>
</dbReference>
<dbReference type="InterPro" id="IPR017452">
    <property type="entry name" value="GPCR_Rhodpsn_7TM"/>
</dbReference>
<dbReference type="InterPro" id="IPR047130">
    <property type="entry name" value="7TM_GPCR_Srsx_nematod"/>
</dbReference>
<dbReference type="PROSITE" id="PS50262">
    <property type="entry name" value="G_PROTEIN_RECEP_F1_2"/>
    <property type="match status" value="1"/>
</dbReference>
<keyword evidence="3 5" id="KW-1133">Transmembrane helix</keyword>
<evidence type="ECO:0000256" key="4">
    <source>
        <dbReference type="ARBA" id="ARBA00023136"/>
    </source>
</evidence>
<dbReference type="GO" id="GO:0016020">
    <property type="term" value="C:membrane"/>
    <property type="evidence" value="ECO:0007669"/>
    <property type="project" value="UniProtKB-SubCell"/>
</dbReference>
<keyword evidence="7" id="KW-1185">Reference proteome</keyword>
<dbReference type="SMART" id="SM01381">
    <property type="entry name" value="7TM_GPCR_Srsx"/>
    <property type="match status" value="1"/>
</dbReference>
<dbReference type="PANTHER" id="PTHR23360">
    <property type="entry name" value="G-PROTEIN COUPLED RECEPTORS FAMILY 1 PROFILE DOMAIN-CONTAINING PROTEIN-RELATED"/>
    <property type="match status" value="1"/>
</dbReference>
<feature type="transmembrane region" description="Helical" evidence="5">
    <location>
        <begin position="116"/>
        <end position="137"/>
    </location>
</feature>
<keyword evidence="2 5" id="KW-0812">Transmembrane</keyword>
<evidence type="ECO:0000256" key="3">
    <source>
        <dbReference type="ARBA" id="ARBA00022989"/>
    </source>
</evidence>
<dbReference type="Pfam" id="PF10320">
    <property type="entry name" value="7TM_GPCR_Srsx"/>
    <property type="match status" value="1"/>
</dbReference>
<feature type="transmembrane region" description="Helical" evidence="5">
    <location>
        <begin position="201"/>
        <end position="226"/>
    </location>
</feature>
<feature type="transmembrane region" description="Helical" evidence="5">
    <location>
        <begin position="70"/>
        <end position="95"/>
    </location>
</feature>
<dbReference type="Gene3D" id="1.20.1070.10">
    <property type="entry name" value="Rhodopsin 7-helix transmembrane proteins"/>
    <property type="match status" value="1"/>
</dbReference>
<accession>A0A1I8C2S7</accession>
<comment type="subcellular location">
    <subcellularLocation>
        <location evidence="1">Membrane</location>
    </subcellularLocation>
</comment>
<dbReference type="PANTHER" id="PTHR23360:SF5">
    <property type="entry name" value="G-PROTEIN COUPLED RECEPTORS FAMILY 1 PROFILE DOMAIN-CONTAINING PROTEIN"/>
    <property type="match status" value="1"/>
</dbReference>
<protein>
    <submittedName>
        <fullName evidence="8">G_PROTEIN_RECEP_F1_2 domain-containing protein</fullName>
    </submittedName>
</protein>
<dbReference type="InterPro" id="IPR000276">
    <property type="entry name" value="GPCR_Rhodpsn"/>
</dbReference>
<feature type="transmembrane region" description="Helical" evidence="5">
    <location>
        <begin position="39"/>
        <end position="58"/>
    </location>
</feature>
<evidence type="ECO:0000256" key="2">
    <source>
        <dbReference type="ARBA" id="ARBA00022692"/>
    </source>
</evidence>
<feature type="transmembrane region" description="Helical" evidence="5">
    <location>
        <begin position="6"/>
        <end position="27"/>
    </location>
</feature>
<organism evidence="7 8">
    <name type="scientific">Meloidogyne hapla</name>
    <name type="common">Root-knot nematode worm</name>
    <dbReference type="NCBI Taxonomy" id="6305"/>
    <lineage>
        <taxon>Eukaryota</taxon>
        <taxon>Metazoa</taxon>
        <taxon>Ecdysozoa</taxon>
        <taxon>Nematoda</taxon>
        <taxon>Chromadorea</taxon>
        <taxon>Rhabditida</taxon>
        <taxon>Tylenchina</taxon>
        <taxon>Tylenchomorpha</taxon>
        <taxon>Tylenchoidea</taxon>
        <taxon>Meloidogynidae</taxon>
        <taxon>Meloidogyninae</taxon>
        <taxon>Meloidogyne</taxon>
    </lineage>
</organism>
<dbReference type="GO" id="GO:0004930">
    <property type="term" value="F:G protein-coupled receptor activity"/>
    <property type="evidence" value="ECO:0007669"/>
    <property type="project" value="InterPro"/>
</dbReference>
<dbReference type="AlphaFoldDB" id="A0A1I8C2S7"/>
<sequence length="341" mass="38983">MERVLGLTKVCLSITSIFLNSSVIYITIRSKWLHMPCNILLASYEFCILSFGVNRLFVARSLIIGPQLMSMFQCFCLSAPFLLLFASSFVLMCAIALDRLISVVLPITYNHLNKKVYFSLVALCILTNGLFNLSLAWEEVVDVAGNATYKVKCNGITSTLHKNSIYFMSITLFFEIISAVIYVIIWVILRHGLRNNFATRRLFKSLLSILLVSLLGFTLYTNYYLFTKIIGIPNFWDPKETAITYIAYQLANYFALIACCANTVILFKFSSEYRRAFLRYFPILKRFVKDLNNKNGINQFKPIQQKIVSKIRVGAANDLIKNEFINNGNSKIVFKRNNSDP</sequence>
<feature type="transmembrane region" description="Helical" evidence="5">
    <location>
        <begin position="246"/>
        <end position="269"/>
    </location>
</feature>
<dbReference type="Proteomes" id="UP000095281">
    <property type="component" value="Unplaced"/>
</dbReference>
<evidence type="ECO:0000259" key="6">
    <source>
        <dbReference type="PROSITE" id="PS50262"/>
    </source>
</evidence>
<feature type="transmembrane region" description="Helical" evidence="5">
    <location>
        <begin position="165"/>
        <end position="189"/>
    </location>
</feature>
<evidence type="ECO:0000313" key="8">
    <source>
        <dbReference type="WBParaSite" id="MhA1_Contig926.frz3.gene3"/>
    </source>
</evidence>
<proteinExistence type="predicted"/>